<evidence type="ECO:0000256" key="9">
    <source>
        <dbReference type="ARBA" id="ARBA00022840"/>
    </source>
</evidence>
<keyword evidence="8" id="KW-0862">Zinc</keyword>
<keyword evidence="7" id="KW-0547">Nucleotide-binding</keyword>
<keyword evidence="4" id="KW-0548">Nucleotidyltransferase</keyword>
<dbReference type="NCBIfam" id="TIGR02397">
    <property type="entry name" value="dnaX_nterm"/>
    <property type="match status" value="1"/>
</dbReference>
<dbReference type="CDD" id="cd00009">
    <property type="entry name" value="AAA"/>
    <property type="match status" value="1"/>
</dbReference>
<dbReference type="Gene3D" id="1.20.272.10">
    <property type="match status" value="1"/>
</dbReference>
<dbReference type="InterPro" id="IPR038249">
    <property type="entry name" value="PolIII_tau_V_sf"/>
</dbReference>
<dbReference type="InterPro" id="IPR021029">
    <property type="entry name" value="DNA_pol_III_tau_dom-5"/>
</dbReference>
<dbReference type="InterPro" id="IPR012763">
    <property type="entry name" value="DNA_pol_III_sug/sutau_N"/>
</dbReference>
<dbReference type="InterPro" id="IPR003593">
    <property type="entry name" value="AAA+_ATPase"/>
</dbReference>
<keyword evidence="6" id="KW-0479">Metal-binding</keyword>
<dbReference type="SUPFAM" id="SSF48019">
    <property type="entry name" value="post-AAA+ oligomerization domain-like"/>
    <property type="match status" value="1"/>
</dbReference>
<dbReference type="PANTHER" id="PTHR11669:SF0">
    <property type="entry name" value="PROTEIN STICHEL-LIKE 2"/>
    <property type="match status" value="1"/>
</dbReference>
<evidence type="ECO:0000256" key="3">
    <source>
        <dbReference type="ARBA" id="ARBA00022679"/>
    </source>
</evidence>
<dbReference type="Gene3D" id="3.30.300.150">
    <property type="entry name" value="DNA polymerase III, tau subunit, domain V"/>
    <property type="match status" value="1"/>
</dbReference>
<keyword evidence="10" id="KW-0239">DNA-directed DNA polymerase</keyword>
<dbReference type="PANTHER" id="PTHR11669">
    <property type="entry name" value="REPLICATION FACTOR C / DNA POLYMERASE III GAMMA-TAU SUBUNIT"/>
    <property type="match status" value="1"/>
</dbReference>
<reference evidence="14 15" key="1">
    <citation type="submission" date="2018-01" db="EMBL/GenBank/DDBJ databases">
        <title>Co-occurrence of chitin degradation, pigmentation and bioactivity in marine Pseudoalteromonas.</title>
        <authorList>
            <person name="Paulsen S."/>
            <person name="Gram L."/>
            <person name="Machado H."/>
        </authorList>
    </citation>
    <scope>NUCLEOTIDE SEQUENCE [LARGE SCALE GENOMIC DNA]</scope>
    <source>
        <strain evidence="14 15">S1946</strain>
    </source>
</reference>
<evidence type="ECO:0000256" key="1">
    <source>
        <dbReference type="ARBA" id="ARBA00006360"/>
    </source>
</evidence>
<evidence type="ECO:0000256" key="8">
    <source>
        <dbReference type="ARBA" id="ARBA00022833"/>
    </source>
</evidence>
<keyword evidence="5" id="KW-0235">DNA replication</keyword>
<evidence type="ECO:0000256" key="5">
    <source>
        <dbReference type="ARBA" id="ARBA00022705"/>
    </source>
</evidence>
<comment type="similarity">
    <text evidence="1">Belongs to the DnaX/STICHEL family.</text>
</comment>
<evidence type="ECO:0000256" key="4">
    <source>
        <dbReference type="ARBA" id="ARBA00022695"/>
    </source>
</evidence>
<feature type="compositionally biased region" description="Low complexity" evidence="12">
    <location>
        <begin position="642"/>
        <end position="664"/>
    </location>
</feature>
<dbReference type="FunFam" id="1.10.8.60:FF:000013">
    <property type="entry name" value="DNA polymerase III subunit gamma/tau"/>
    <property type="match status" value="1"/>
</dbReference>
<name>A0A4Q7E594_9GAMM</name>
<dbReference type="NCBIfam" id="NF005942">
    <property type="entry name" value="PRK07994.1"/>
    <property type="match status" value="1"/>
</dbReference>
<evidence type="ECO:0000256" key="10">
    <source>
        <dbReference type="ARBA" id="ARBA00022932"/>
    </source>
</evidence>
<dbReference type="Gene3D" id="1.10.8.60">
    <property type="match status" value="1"/>
</dbReference>
<dbReference type="InterPro" id="IPR050238">
    <property type="entry name" value="DNA_Rep/Repair_Clamp_Loader"/>
</dbReference>
<feature type="compositionally biased region" description="Polar residues" evidence="12">
    <location>
        <begin position="414"/>
        <end position="438"/>
    </location>
</feature>
<dbReference type="InterPro" id="IPR027417">
    <property type="entry name" value="P-loop_NTPase"/>
</dbReference>
<dbReference type="EMBL" id="PPUZ01000046">
    <property type="protein sequence ID" value="RZM77110.1"/>
    <property type="molecule type" value="Genomic_DNA"/>
</dbReference>
<dbReference type="Pfam" id="PF12169">
    <property type="entry name" value="DNA_pol3_gamma3"/>
    <property type="match status" value="1"/>
</dbReference>
<dbReference type="FunFam" id="1.20.272.10:FF:000003">
    <property type="entry name" value="DNA polymerase III subunit gamma/tau"/>
    <property type="match status" value="1"/>
</dbReference>
<dbReference type="RefSeq" id="WP_130245845.1">
    <property type="nucleotide sequence ID" value="NZ_PPUZ01000046.1"/>
</dbReference>
<dbReference type="SMART" id="SM00382">
    <property type="entry name" value="AAA"/>
    <property type="match status" value="1"/>
</dbReference>
<feature type="region of interest" description="Disordered" evidence="12">
    <location>
        <begin position="390"/>
        <end position="675"/>
    </location>
</feature>
<evidence type="ECO:0000313" key="15">
    <source>
        <dbReference type="Proteomes" id="UP000292345"/>
    </source>
</evidence>
<evidence type="ECO:0000259" key="13">
    <source>
        <dbReference type="SMART" id="SM00382"/>
    </source>
</evidence>
<evidence type="ECO:0000313" key="14">
    <source>
        <dbReference type="EMBL" id="RZM77110.1"/>
    </source>
</evidence>
<dbReference type="CDD" id="cd18137">
    <property type="entry name" value="HLD_clamp_pol_III_gamma_tau"/>
    <property type="match status" value="1"/>
</dbReference>
<keyword evidence="3" id="KW-0808">Transferase</keyword>
<feature type="compositionally biased region" description="Low complexity" evidence="12">
    <location>
        <begin position="444"/>
        <end position="494"/>
    </location>
</feature>
<dbReference type="InterPro" id="IPR008921">
    <property type="entry name" value="DNA_pol3_clamp-load_cplx_C"/>
</dbReference>
<evidence type="ECO:0000256" key="2">
    <source>
        <dbReference type="ARBA" id="ARBA00012417"/>
    </source>
</evidence>
<dbReference type="GO" id="GO:0003887">
    <property type="term" value="F:DNA-directed DNA polymerase activity"/>
    <property type="evidence" value="ECO:0007669"/>
    <property type="project" value="UniProtKB-KW"/>
</dbReference>
<organism evidence="14 15">
    <name type="scientific">Pseudoalteromonas rubra</name>
    <dbReference type="NCBI Taxonomy" id="43658"/>
    <lineage>
        <taxon>Bacteria</taxon>
        <taxon>Pseudomonadati</taxon>
        <taxon>Pseudomonadota</taxon>
        <taxon>Gammaproteobacteria</taxon>
        <taxon>Alteromonadales</taxon>
        <taxon>Pseudoalteromonadaceae</taxon>
        <taxon>Pseudoalteromonas</taxon>
    </lineage>
</organism>
<feature type="compositionally biased region" description="Polar residues" evidence="12">
    <location>
        <begin position="518"/>
        <end position="556"/>
    </location>
</feature>
<gene>
    <name evidence="14" type="ORF">C3B51_17160</name>
</gene>
<evidence type="ECO:0000256" key="11">
    <source>
        <dbReference type="ARBA" id="ARBA00049244"/>
    </source>
</evidence>
<dbReference type="Pfam" id="PF22608">
    <property type="entry name" value="DNAX_ATPase_lid"/>
    <property type="match status" value="1"/>
</dbReference>
<keyword evidence="9" id="KW-0067">ATP-binding</keyword>
<dbReference type="Pfam" id="PF13177">
    <property type="entry name" value="DNA_pol3_delta2"/>
    <property type="match status" value="1"/>
</dbReference>
<accession>A0A4Q7E594</accession>
<comment type="catalytic activity">
    <reaction evidence="11">
        <text>DNA(n) + a 2'-deoxyribonucleoside 5'-triphosphate = DNA(n+1) + diphosphate</text>
        <dbReference type="Rhea" id="RHEA:22508"/>
        <dbReference type="Rhea" id="RHEA-COMP:17339"/>
        <dbReference type="Rhea" id="RHEA-COMP:17340"/>
        <dbReference type="ChEBI" id="CHEBI:33019"/>
        <dbReference type="ChEBI" id="CHEBI:61560"/>
        <dbReference type="ChEBI" id="CHEBI:173112"/>
        <dbReference type="EC" id="2.7.7.7"/>
    </reaction>
</comment>
<dbReference type="InterPro" id="IPR022754">
    <property type="entry name" value="DNA_pol_III_gamma-3"/>
</dbReference>
<feature type="compositionally biased region" description="Low complexity" evidence="12">
    <location>
        <begin position="568"/>
        <end position="586"/>
    </location>
</feature>
<sequence length="849" mass="93635">MSYQVLARKWRPQSFHEMMGQEHVKQALINALNEQRLHHAYLFTGTRGVGKTTIARIFAKSLNCEVGITSTPCGQCSACEEIEAGKFIDLIEIDAASRTKVEDTREILDNVQYAPTRGRYKVYLIDEVHMLSKHSFNALLKTLEEPPEHVKFLLATTDPQKLPITILSRCLQFNLNAMAQSQIVTQLAQILPQESVNFEQTALEVLAKAADGSMRDALSLTDQAIAQTNGELNLPAVQQMLGLMDSSHAVLLMAAVLSQDGETLLAEVADIALKNGNFASVLDDLISLLHLVQLTQLVPQAANFGQFEAEQVKTLAQQLTPQDTQFMYQLLLAGKKDLSWAPEPRLGFEMIMLRLLAFERADFSQAAGPAPAGPAKDPGKVGKLRDMLSAKQRGPQAQLSTPVPERQEPVAQHQAETSEPQPVPVSQQSAEITPQQSPAPVKSAPVQQPNAQAAPQRAYTPEQPVQQPNAQAAPQQAYTPEQPVQQTVPQQPTPSAEQINANPVHKAPPQPSPEDVSIEQQYQDIMAQAESQGYEQHQSEPAHQPMPAQQQNSAPQQGAPAPEHTPVQQLAQKQQQAQSAIARILQNRQISGAGRLLGGEGEAKKSEPQQEAGTVPGAVAPGRRLPHAPRADVNQQSTQHWAQSQEQVPEQAQSQQAFQPAAPQRKAKKPEMAERFKKDESKLAPELLEQLAPQAPGEQETQDTTLDIPAPENFVSPISDIKFAHQKDDWAQMIEQMQLGGRVRQFALHAMFNQQGQHCTLQVEQSQQHLDSSMLREKLHESLAEQLNEPVELNIEFVDAVNNTPFLIQQDIDQQRYLQAVDAINNDPVIQAFAREFEALVDEKSVRAL</sequence>
<proteinExistence type="inferred from homology"/>
<dbReference type="GO" id="GO:0006261">
    <property type="term" value="P:DNA-templated DNA replication"/>
    <property type="evidence" value="ECO:0007669"/>
    <property type="project" value="TreeGrafter"/>
</dbReference>
<protein>
    <recommendedName>
        <fullName evidence="2">DNA-directed DNA polymerase</fullName>
        <ecNumber evidence="2">2.7.7.7</ecNumber>
    </recommendedName>
</protein>
<dbReference type="GO" id="GO:0005524">
    <property type="term" value="F:ATP binding"/>
    <property type="evidence" value="ECO:0007669"/>
    <property type="project" value="UniProtKB-KW"/>
</dbReference>
<evidence type="ECO:0000256" key="7">
    <source>
        <dbReference type="ARBA" id="ARBA00022741"/>
    </source>
</evidence>
<dbReference type="GO" id="GO:0046872">
    <property type="term" value="F:metal ion binding"/>
    <property type="evidence" value="ECO:0007669"/>
    <property type="project" value="UniProtKB-KW"/>
</dbReference>
<dbReference type="AlphaFoldDB" id="A0A4Q7E594"/>
<dbReference type="GO" id="GO:0009360">
    <property type="term" value="C:DNA polymerase III complex"/>
    <property type="evidence" value="ECO:0007669"/>
    <property type="project" value="InterPro"/>
</dbReference>
<comment type="caution">
    <text evidence="14">The sequence shown here is derived from an EMBL/GenBank/DDBJ whole genome shotgun (WGS) entry which is preliminary data.</text>
</comment>
<dbReference type="InterPro" id="IPR045085">
    <property type="entry name" value="HLD_clamp_pol_III_gamma_tau"/>
</dbReference>
<dbReference type="NCBIfam" id="NF004046">
    <property type="entry name" value="PRK05563.1"/>
    <property type="match status" value="1"/>
</dbReference>
<dbReference type="Proteomes" id="UP000292345">
    <property type="component" value="Unassembled WGS sequence"/>
</dbReference>
<dbReference type="SUPFAM" id="SSF52540">
    <property type="entry name" value="P-loop containing nucleoside triphosphate hydrolases"/>
    <property type="match status" value="1"/>
</dbReference>
<dbReference type="Pfam" id="PF12170">
    <property type="entry name" value="DNA_pol3_tau_5"/>
    <property type="match status" value="1"/>
</dbReference>
<dbReference type="FunFam" id="3.40.50.300:FF:000014">
    <property type="entry name" value="DNA polymerase III subunit gamma/tau"/>
    <property type="match status" value="1"/>
</dbReference>
<dbReference type="EC" id="2.7.7.7" evidence="2"/>
<evidence type="ECO:0000256" key="12">
    <source>
        <dbReference type="SAM" id="MobiDB-lite"/>
    </source>
</evidence>
<dbReference type="Gene3D" id="3.40.50.300">
    <property type="entry name" value="P-loop containing nucleotide triphosphate hydrolases"/>
    <property type="match status" value="1"/>
</dbReference>
<evidence type="ECO:0000256" key="6">
    <source>
        <dbReference type="ARBA" id="ARBA00022723"/>
    </source>
</evidence>
<dbReference type="GO" id="GO:0003677">
    <property type="term" value="F:DNA binding"/>
    <property type="evidence" value="ECO:0007669"/>
    <property type="project" value="InterPro"/>
</dbReference>
<feature type="domain" description="AAA+ ATPase" evidence="13">
    <location>
        <begin position="37"/>
        <end position="178"/>
    </location>
</feature>